<feature type="region of interest" description="Disordered" evidence="1">
    <location>
        <begin position="1"/>
        <end position="44"/>
    </location>
</feature>
<sequence>MATIDSDSKEISTLTSTQKAENRKADAIGQKHEESNTGRAHQCDSDNAILGKGIGYVGPLEADARKNRPLLTYDF</sequence>
<dbReference type="EMBL" id="KK914690">
    <property type="protein sequence ID" value="KDP30356.1"/>
    <property type="molecule type" value="Genomic_DNA"/>
</dbReference>
<reference evidence="2 3" key="1">
    <citation type="journal article" date="2014" name="PLoS ONE">
        <title>Global Analysis of Gene Expression Profiles in Physic Nut (Jatropha curcas L.) Seedlings Exposed to Salt Stress.</title>
        <authorList>
            <person name="Zhang L."/>
            <person name="Zhang C."/>
            <person name="Wu P."/>
            <person name="Chen Y."/>
            <person name="Li M."/>
            <person name="Jiang H."/>
            <person name="Wu G."/>
        </authorList>
    </citation>
    <scope>NUCLEOTIDE SEQUENCE [LARGE SCALE GENOMIC DNA]</scope>
    <source>
        <strain evidence="3">cv. GZQX0401</strain>
        <tissue evidence="2">Young leaves</tissue>
    </source>
</reference>
<protein>
    <submittedName>
        <fullName evidence="2">Uncharacterized protein</fullName>
    </submittedName>
</protein>
<dbReference type="AlphaFoldDB" id="A0A067K2B2"/>
<evidence type="ECO:0000313" key="2">
    <source>
        <dbReference type="EMBL" id="KDP30356.1"/>
    </source>
</evidence>
<gene>
    <name evidence="2" type="ORF">JCGZ_18185</name>
</gene>
<accession>A0A067K2B2</accession>
<feature type="compositionally biased region" description="Basic and acidic residues" evidence="1">
    <location>
        <begin position="20"/>
        <end position="44"/>
    </location>
</feature>
<name>A0A067K2B2_JATCU</name>
<proteinExistence type="predicted"/>
<feature type="compositionally biased region" description="Basic and acidic residues" evidence="1">
    <location>
        <begin position="1"/>
        <end position="10"/>
    </location>
</feature>
<organism evidence="2 3">
    <name type="scientific">Jatropha curcas</name>
    <name type="common">Barbados nut</name>
    <dbReference type="NCBI Taxonomy" id="180498"/>
    <lineage>
        <taxon>Eukaryota</taxon>
        <taxon>Viridiplantae</taxon>
        <taxon>Streptophyta</taxon>
        <taxon>Embryophyta</taxon>
        <taxon>Tracheophyta</taxon>
        <taxon>Spermatophyta</taxon>
        <taxon>Magnoliopsida</taxon>
        <taxon>eudicotyledons</taxon>
        <taxon>Gunneridae</taxon>
        <taxon>Pentapetalae</taxon>
        <taxon>rosids</taxon>
        <taxon>fabids</taxon>
        <taxon>Malpighiales</taxon>
        <taxon>Euphorbiaceae</taxon>
        <taxon>Crotonoideae</taxon>
        <taxon>Jatropheae</taxon>
        <taxon>Jatropha</taxon>
    </lineage>
</organism>
<dbReference type="Proteomes" id="UP000027138">
    <property type="component" value="Unassembled WGS sequence"/>
</dbReference>
<keyword evidence="3" id="KW-1185">Reference proteome</keyword>
<evidence type="ECO:0000313" key="3">
    <source>
        <dbReference type="Proteomes" id="UP000027138"/>
    </source>
</evidence>
<evidence type="ECO:0000256" key="1">
    <source>
        <dbReference type="SAM" id="MobiDB-lite"/>
    </source>
</evidence>